<sequence>MMEISKKEKLGGVGKLVEIDECWFSKGKGHGGKPRFNYTILGGVEKEEGKPSSRFFIRRIEGRDRETLERVILEEVEIGTLIVTDSLSSYDHLDEIGFLHEKVNHSEKEYVNANGFTTNHVETFWRHLRLSLPHFGVPKSHHDSYFHTHLYRKNVVDEIQFFKDCGSVSDEQLSLLEELQKTNVESEKEADKMRKDVSTQRHLEKIAQTTTELAETTTHFQQLSQAREKEVHKVIEKQKRVESSKSTVKTHSQTKNGKVLKKSQGRKKMLKKKKEVRKSSIPGAPIAKVNQQVTSSGVVDYHQRLIDLWGDRYVIVNGERVHDRPNDCLYNAVWMFLTPDEKRAHPDLRRDVINWMHQEANQQHLTDNLRWDDMNKPAEQRIRELEEFAQSEDSEVEALACLLEKTLYVRCPFGSVTAFNPWKPVINIGYIPGHFVAMFNRRQL</sequence>
<name>A0ABQ9XEE4_9EUKA</name>
<evidence type="ECO:0000259" key="3">
    <source>
        <dbReference type="SMART" id="SM01126"/>
    </source>
</evidence>
<comment type="caution">
    <text evidence="4">The sequence shown here is derived from an EMBL/GenBank/DDBJ whole genome shotgun (WGS) entry which is preliminary data.</text>
</comment>
<feature type="compositionally biased region" description="Polar residues" evidence="2">
    <location>
        <begin position="244"/>
        <end position="256"/>
    </location>
</feature>
<feature type="domain" description="ISXO2-like transposase" evidence="3">
    <location>
        <begin position="9"/>
        <end position="154"/>
    </location>
</feature>
<dbReference type="InterPro" id="IPR053164">
    <property type="entry name" value="IS1016-like_transposase"/>
</dbReference>
<gene>
    <name evidence="4" type="ORF">BLNAU_15368</name>
</gene>
<organism evidence="4 5">
    <name type="scientific">Blattamonas nauphoetae</name>
    <dbReference type="NCBI Taxonomy" id="2049346"/>
    <lineage>
        <taxon>Eukaryota</taxon>
        <taxon>Metamonada</taxon>
        <taxon>Preaxostyla</taxon>
        <taxon>Oxymonadida</taxon>
        <taxon>Blattamonas</taxon>
    </lineage>
</organism>
<feature type="coiled-coil region" evidence="1">
    <location>
        <begin position="169"/>
        <end position="196"/>
    </location>
</feature>
<proteinExistence type="predicted"/>
<evidence type="ECO:0000313" key="4">
    <source>
        <dbReference type="EMBL" id="KAK2949697.1"/>
    </source>
</evidence>
<feature type="compositionally biased region" description="Basic residues" evidence="2">
    <location>
        <begin position="258"/>
        <end position="276"/>
    </location>
</feature>
<dbReference type="PANTHER" id="PTHR47163">
    <property type="entry name" value="DDE_TNP_IS1595 DOMAIN-CONTAINING PROTEIN"/>
    <property type="match status" value="1"/>
</dbReference>
<accession>A0ABQ9XEE4</accession>
<evidence type="ECO:0000256" key="2">
    <source>
        <dbReference type="SAM" id="MobiDB-lite"/>
    </source>
</evidence>
<dbReference type="SMART" id="SM01126">
    <property type="entry name" value="DDE_Tnp_IS1595"/>
    <property type="match status" value="1"/>
</dbReference>
<feature type="region of interest" description="Disordered" evidence="2">
    <location>
        <begin position="238"/>
        <end position="283"/>
    </location>
</feature>
<keyword evidence="1" id="KW-0175">Coiled coil</keyword>
<dbReference type="PANTHER" id="PTHR47163:SF2">
    <property type="entry name" value="SI:DKEY-17M8.2"/>
    <property type="match status" value="1"/>
</dbReference>
<reference evidence="4 5" key="1">
    <citation type="journal article" date="2022" name="bioRxiv">
        <title>Genomics of Preaxostyla Flagellates Illuminates Evolutionary Transitions and the Path Towards Mitochondrial Loss.</title>
        <authorList>
            <person name="Novak L.V.F."/>
            <person name="Treitli S.C."/>
            <person name="Pyrih J."/>
            <person name="Halakuc P."/>
            <person name="Pipaliya S.V."/>
            <person name="Vacek V."/>
            <person name="Brzon O."/>
            <person name="Soukal P."/>
            <person name="Eme L."/>
            <person name="Dacks J.B."/>
            <person name="Karnkowska A."/>
            <person name="Elias M."/>
            <person name="Hampl V."/>
        </authorList>
    </citation>
    <scope>NUCLEOTIDE SEQUENCE [LARGE SCALE GENOMIC DNA]</scope>
    <source>
        <strain evidence="4">NAU3</strain>
        <tissue evidence="4">Gut</tissue>
    </source>
</reference>
<dbReference type="Pfam" id="PF12762">
    <property type="entry name" value="DDE_Tnp_IS1595"/>
    <property type="match status" value="1"/>
</dbReference>
<dbReference type="EMBL" id="JARBJD010000151">
    <property type="protein sequence ID" value="KAK2949697.1"/>
    <property type="molecule type" value="Genomic_DNA"/>
</dbReference>
<dbReference type="InterPro" id="IPR024445">
    <property type="entry name" value="Tnp_ISXO2-like"/>
</dbReference>
<evidence type="ECO:0000256" key="1">
    <source>
        <dbReference type="SAM" id="Coils"/>
    </source>
</evidence>
<keyword evidence="5" id="KW-1185">Reference proteome</keyword>
<protein>
    <submittedName>
        <fullName evidence="4">ISXO2-like transposase domain containing protein</fullName>
    </submittedName>
</protein>
<dbReference type="Proteomes" id="UP001281761">
    <property type="component" value="Unassembled WGS sequence"/>
</dbReference>
<evidence type="ECO:0000313" key="5">
    <source>
        <dbReference type="Proteomes" id="UP001281761"/>
    </source>
</evidence>
<dbReference type="NCBIfam" id="NF033547">
    <property type="entry name" value="transpos_IS1595"/>
    <property type="match status" value="1"/>
</dbReference>
<dbReference type="CDD" id="cd22744">
    <property type="entry name" value="OTU"/>
    <property type="match status" value="1"/>
</dbReference>